<evidence type="ECO:0000259" key="1">
    <source>
        <dbReference type="Pfam" id="PF08533"/>
    </source>
</evidence>
<dbReference type="GO" id="GO:0004565">
    <property type="term" value="F:beta-galactosidase activity"/>
    <property type="evidence" value="ECO:0007669"/>
    <property type="project" value="InterPro"/>
</dbReference>
<dbReference type="EMBL" id="ALJK01000015">
    <property type="protein sequence ID" value="EJN86152.1"/>
    <property type="molecule type" value="Genomic_DNA"/>
</dbReference>
<dbReference type="InterPro" id="IPR013739">
    <property type="entry name" value="Beta_galactosidase_C"/>
</dbReference>
<gene>
    <name evidence="2" type="ORF">HMPREF1129_0127</name>
</gene>
<protein>
    <submittedName>
        <fullName evidence="2">Beta-galactosidase C-terminal domain protein</fullName>
    </submittedName>
</protein>
<dbReference type="Gene3D" id="2.60.40.1180">
    <property type="entry name" value="Golgi alpha-mannosidase II"/>
    <property type="match status" value="1"/>
</dbReference>
<dbReference type="Pfam" id="PF08533">
    <property type="entry name" value="Glyco_hydro_42C"/>
    <property type="match status" value="1"/>
</dbReference>
<reference evidence="2 3" key="1">
    <citation type="submission" date="2012-07" db="EMBL/GenBank/DDBJ databases">
        <authorList>
            <person name="Durkin A.S."/>
            <person name="McCorrison J."/>
            <person name="Torralba M."/>
            <person name="Gillis M."/>
            <person name="Methe B."/>
            <person name="Sutton G."/>
            <person name="Nelson K.E."/>
        </authorList>
    </citation>
    <scope>NUCLEOTIDE SEQUENCE [LARGE SCALE GENOMIC DNA]</scope>
    <source>
        <strain evidence="3">ATCC 12104 / DSM 43013 / CCUG 2238 / JCM 8349 / NCTC 10301 / Howell 279</strain>
    </source>
</reference>
<organism evidence="2 3">
    <name type="scientific">Actinomyces naeslundii (strain ATCC 12104 / DSM 43013 / CCUG 2238 / JCM 8349 / NCTC 10301 / Howell 279)</name>
    <dbReference type="NCBI Taxonomy" id="1115803"/>
    <lineage>
        <taxon>Bacteria</taxon>
        <taxon>Bacillati</taxon>
        <taxon>Actinomycetota</taxon>
        <taxon>Actinomycetes</taxon>
        <taxon>Actinomycetales</taxon>
        <taxon>Actinomycetaceae</taxon>
        <taxon>Actinomyces</taxon>
    </lineage>
</organism>
<dbReference type="eggNOG" id="ENOG5030K4K">
    <property type="taxonomic scope" value="Bacteria"/>
</dbReference>
<evidence type="ECO:0000313" key="2">
    <source>
        <dbReference type="EMBL" id="EJN86152.1"/>
    </source>
</evidence>
<feature type="non-terminal residue" evidence="2">
    <location>
        <position position="1"/>
    </location>
</feature>
<dbReference type="PATRIC" id="fig|1115803.3.peg.144"/>
<feature type="domain" description="Beta-galactosidase C-terminal" evidence="1">
    <location>
        <begin position="28"/>
        <end position="74"/>
    </location>
</feature>
<dbReference type="GO" id="GO:0006012">
    <property type="term" value="P:galactose metabolic process"/>
    <property type="evidence" value="ECO:0007669"/>
    <property type="project" value="InterPro"/>
</dbReference>
<dbReference type="InterPro" id="IPR013780">
    <property type="entry name" value="Glyco_hydro_b"/>
</dbReference>
<name>J3F585_ACTNH</name>
<sequence>DALSRAALLRLVCAHARVRPVVADLPDGVEAQRRGEILFLLNHGDRAAEVAGIVGTDLLTGEACTGHVVLAPRSALAVRDNMR</sequence>
<dbReference type="AlphaFoldDB" id="J3F585"/>
<dbReference type="RefSeq" id="WP_003779728.1">
    <property type="nucleotide sequence ID" value="NZ_ALJK01000015.1"/>
</dbReference>
<comment type="caution">
    <text evidence="2">The sequence shown here is derived from an EMBL/GenBank/DDBJ whole genome shotgun (WGS) entry which is preliminary data.</text>
</comment>
<proteinExistence type="predicted"/>
<evidence type="ECO:0000313" key="3">
    <source>
        <dbReference type="Proteomes" id="UP000007814"/>
    </source>
</evidence>
<accession>J3F585</accession>
<dbReference type="Proteomes" id="UP000007814">
    <property type="component" value="Unassembled WGS sequence"/>
</dbReference>